<feature type="domain" description="SnoaL-like" evidence="1">
    <location>
        <begin position="4"/>
        <end position="123"/>
    </location>
</feature>
<dbReference type="EMBL" id="BOML01000071">
    <property type="protein sequence ID" value="GIE07078.1"/>
    <property type="molecule type" value="Genomic_DNA"/>
</dbReference>
<proteinExistence type="predicted"/>
<accession>A0ABQ3ZB71</accession>
<dbReference type="InterPro" id="IPR032710">
    <property type="entry name" value="NTF2-like_dom_sf"/>
</dbReference>
<gene>
    <name evidence="2" type="ORF">Adu01nite_84280</name>
</gene>
<protein>
    <recommendedName>
        <fullName evidence="1">SnoaL-like domain-containing protein</fullName>
    </recommendedName>
</protein>
<dbReference type="Proteomes" id="UP000637628">
    <property type="component" value="Unassembled WGS sequence"/>
</dbReference>
<sequence>MTDVLQAARKLVDAFAAHDTAAYFGSFAADATFVFHTHERPLRSRADYEQLWYGWERDGFRVLSCSSADQHVQEFGDVAVFSHRVRTVVLLAGAKQALDERETIVFHRAEDGRWLAVHEHLSATP</sequence>
<reference evidence="2 3" key="1">
    <citation type="submission" date="2021-01" db="EMBL/GenBank/DDBJ databases">
        <title>Whole genome shotgun sequence of Actinoplanes durhamensis NBRC 14914.</title>
        <authorList>
            <person name="Komaki H."/>
            <person name="Tamura T."/>
        </authorList>
    </citation>
    <scope>NUCLEOTIDE SEQUENCE [LARGE SCALE GENOMIC DNA]</scope>
    <source>
        <strain evidence="2 3">NBRC 14914</strain>
    </source>
</reference>
<dbReference type="Pfam" id="PF13474">
    <property type="entry name" value="SnoaL_3"/>
    <property type="match status" value="1"/>
</dbReference>
<dbReference type="RefSeq" id="WP_203734918.1">
    <property type="nucleotide sequence ID" value="NZ_BAAATX010000028.1"/>
</dbReference>
<evidence type="ECO:0000313" key="3">
    <source>
        <dbReference type="Proteomes" id="UP000637628"/>
    </source>
</evidence>
<dbReference type="SUPFAM" id="SSF54427">
    <property type="entry name" value="NTF2-like"/>
    <property type="match status" value="1"/>
</dbReference>
<name>A0ABQ3ZB71_9ACTN</name>
<evidence type="ECO:0000259" key="1">
    <source>
        <dbReference type="Pfam" id="PF13474"/>
    </source>
</evidence>
<comment type="caution">
    <text evidence="2">The sequence shown here is derived from an EMBL/GenBank/DDBJ whole genome shotgun (WGS) entry which is preliminary data.</text>
</comment>
<organism evidence="2 3">
    <name type="scientific">Paractinoplanes durhamensis</name>
    <dbReference type="NCBI Taxonomy" id="113563"/>
    <lineage>
        <taxon>Bacteria</taxon>
        <taxon>Bacillati</taxon>
        <taxon>Actinomycetota</taxon>
        <taxon>Actinomycetes</taxon>
        <taxon>Micromonosporales</taxon>
        <taxon>Micromonosporaceae</taxon>
        <taxon>Paractinoplanes</taxon>
    </lineage>
</organism>
<dbReference type="Gene3D" id="3.10.450.50">
    <property type="match status" value="1"/>
</dbReference>
<dbReference type="InterPro" id="IPR037401">
    <property type="entry name" value="SnoaL-like"/>
</dbReference>
<evidence type="ECO:0000313" key="2">
    <source>
        <dbReference type="EMBL" id="GIE07078.1"/>
    </source>
</evidence>
<keyword evidence="3" id="KW-1185">Reference proteome</keyword>